<organism evidence="2 3">
    <name type="scientific">Paenibacillus larvae subsp. pulvifaciens</name>
    <dbReference type="NCBI Taxonomy" id="1477"/>
    <lineage>
        <taxon>Bacteria</taxon>
        <taxon>Bacillati</taxon>
        <taxon>Bacillota</taxon>
        <taxon>Bacilli</taxon>
        <taxon>Bacillales</taxon>
        <taxon>Paenibacillaceae</taxon>
        <taxon>Paenibacillus</taxon>
    </lineage>
</organism>
<dbReference type="InterPro" id="IPR054297">
    <property type="entry name" value="DUF7033"/>
</dbReference>
<dbReference type="AlphaFoldDB" id="A0A1V0UXN6"/>
<dbReference type="InterPro" id="IPR011330">
    <property type="entry name" value="Glyco_hydro/deAcase_b/a-brl"/>
</dbReference>
<dbReference type="GO" id="GO:0005975">
    <property type="term" value="P:carbohydrate metabolic process"/>
    <property type="evidence" value="ECO:0007669"/>
    <property type="project" value="InterPro"/>
</dbReference>
<proteinExistence type="predicted"/>
<evidence type="ECO:0000313" key="2">
    <source>
        <dbReference type="EMBL" id="ARF70024.1"/>
    </source>
</evidence>
<name>A0A1V0UXN6_9BACL</name>
<evidence type="ECO:0000259" key="1">
    <source>
        <dbReference type="Pfam" id="PF23019"/>
    </source>
</evidence>
<dbReference type="Pfam" id="PF23019">
    <property type="entry name" value="DUF7033"/>
    <property type="match status" value="1"/>
</dbReference>
<accession>A0A1V0UXN6</accession>
<dbReference type="Gene3D" id="3.20.20.370">
    <property type="entry name" value="Glycoside hydrolase/deacetylase"/>
    <property type="match status" value="1"/>
</dbReference>
<protein>
    <recommendedName>
        <fullName evidence="1">DUF7033 domain-containing protein</fullName>
    </recommendedName>
</protein>
<feature type="domain" description="DUF7033" evidence="1">
    <location>
        <begin position="121"/>
        <end position="205"/>
    </location>
</feature>
<evidence type="ECO:0000313" key="3">
    <source>
        <dbReference type="Proteomes" id="UP000192727"/>
    </source>
</evidence>
<dbReference type="EMBL" id="CP020557">
    <property type="protein sequence ID" value="ARF70024.1"/>
    <property type="molecule type" value="Genomic_DNA"/>
</dbReference>
<dbReference type="SUPFAM" id="SSF88713">
    <property type="entry name" value="Glycoside hydrolase/deacetylase"/>
    <property type="match status" value="1"/>
</dbReference>
<gene>
    <name evidence="2" type="ORF">B7C51_22505</name>
</gene>
<dbReference type="Proteomes" id="UP000192727">
    <property type="component" value="Chromosome"/>
</dbReference>
<sequence length="468" mass="54329">MLLVTVPPGFEAERSYAIEILMQVCLGIPFRMKIEERPDVRISLQDGGDGELLVEDVLFGKYADAWLTKAVLPALPLPVCKLSYYRNVPDLSDTRELPVLYGNPLSSGLYIEEGEGISRIGIDVFGSAFFMLTRYEELIIAERDRRDRFASSFAVSVRAGLLGRPIVDEYAELLFVMMKRIWPSLKRDTQYYQVWLSHDVDFPFMAYGIPLRQIVKQIGGDLIRRGQPALALQRLESLFHTLRHRPEKDKGNTFDYLMDLSERSGKTSSFYFITDHTAGSIDGYYAISDPPIRQLMKRIHSRGHIIGLHPSYHTYLHPHQIKREYERLRQVCEEEKICQQIWGGRQHYLRWSAPATWQAWEDAGLQYDSTVGYADRPGFRCGICREYPVFNLQTRRKLKLKERPLLVMEQSLLNKSYLGMEEEKAFSHILRIASVCKRHNGQFTLLWHNSQLQRKEDRDLYERVLAAI</sequence>
<dbReference type="RefSeq" id="WP_083041306.1">
    <property type="nucleotide sequence ID" value="NZ_CP020557.1"/>
</dbReference>
<dbReference type="CDD" id="cd10931">
    <property type="entry name" value="CE4_u7"/>
    <property type="match status" value="1"/>
</dbReference>
<reference evidence="2 3" key="1">
    <citation type="submission" date="2017-03" db="EMBL/GenBank/DDBJ databases">
        <title>Paenibacillus larvae genome sequencing.</title>
        <authorList>
            <person name="Dingman D.W."/>
        </authorList>
    </citation>
    <scope>NUCLEOTIDE SEQUENCE [LARGE SCALE GENOMIC DNA]</scope>
    <source>
        <strain evidence="2 3">SAG 10367</strain>
    </source>
</reference>